<accession>A0ABR0CQC5</accession>
<evidence type="ECO:0000256" key="6">
    <source>
        <dbReference type="ARBA" id="ARBA00022723"/>
    </source>
</evidence>
<dbReference type="EC" id="2.7.1.40" evidence="4 14"/>
<dbReference type="InterPro" id="IPR011037">
    <property type="entry name" value="Pyrv_Knase-like_insert_dom_sf"/>
</dbReference>
<evidence type="ECO:0000313" key="18">
    <source>
        <dbReference type="Proteomes" id="UP001291926"/>
    </source>
</evidence>
<dbReference type="InterPro" id="IPR001697">
    <property type="entry name" value="Pyr_Knase"/>
</dbReference>
<keyword evidence="9" id="KW-0067">ATP-binding</keyword>
<evidence type="ECO:0000256" key="5">
    <source>
        <dbReference type="ARBA" id="ARBA00022679"/>
    </source>
</evidence>
<evidence type="ECO:0000256" key="7">
    <source>
        <dbReference type="ARBA" id="ARBA00022741"/>
    </source>
</evidence>
<keyword evidence="11 14" id="KW-0324">Glycolysis</keyword>
<comment type="catalytic activity">
    <reaction evidence="13 14">
        <text>pyruvate + ATP = phosphoenolpyruvate + ADP + H(+)</text>
        <dbReference type="Rhea" id="RHEA:18157"/>
        <dbReference type="ChEBI" id="CHEBI:15361"/>
        <dbReference type="ChEBI" id="CHEBI:15378"/>
        <dbReference type="ChEBI" id="CHEBI:30616"/>
        <dbReference type="ChEBI" id="CHEBI:58702"/>
        <dbReference type="ChEBI" id="CHEBI:456216"/>
        <dbReference type="EC" id="2.7.1.40"/>
    </reaction>
</comment>
<keyword evidence="6" id="KW-0479">Metal-binding</keyword>
<sequence length="553" mass="60616">MHSNHLLLEEPIRMASILEPSKASFSAMTKIVGTLGPSSRSVEVISACLKAGLSVARFDFSWRDAEFHQETLENLKTAIKSTKKLCSVMLDTVGPELQVVNKTEKAITLKADDKVILTPDKGQEASSEILPINFAGLAKAVKKGDTIFIGQYLFTGSEITSVWLEVDEVKDDDVVCFIKNSATLAGSLFTLHASQIRIDLPTLSAKDKEVIASWGVKNKIDFLSLSYTRHAEDVREARDYLSKLGDLSSTQIFAKIENVEGLTHFDEILQEADGIILSRGNLGIDLPPEKVFFFQKSAVYKCNMAGKPAVVTRVVDSMTDNLRPTRAEATDVANAVLDVYAFMHYNIIEPTIPLKEGDNLNDYVSGCDAILLGAETLRGLYPVETISTVGKICAEAEKVFHQDQYFKRTVKFVGEPMTHLESIASSAVRAALKVKASVIICFTSSGRAARLIAKYRPTMPVLSVVIPRLRTNQLKWSFSGAFEARQSLIVRGLFPLLADPRHPAESTNATNESVLKVALDHGKASGLIKSHDRVVVCQKVGDASVVKIIELED</sequence>
<evidence type="ECO:0000256" key="8">
    <source>
        <dbReference type="ARBA" id="ARBA00022777"/>
    </source>
</evidence>
<comment type="pathway">
    <text evidence="2 14">Carbohydrate degradation; glycolysis; pyruvate from D-glyceraldehyde 3-phosphate: step 5/5.</text>
</comment>
<evidence type="ECO:0000256" key="10">
    <source>
        <dbReference type="ARBA" id="ARBA00022842"/>
    </source>
</evidence>
<feature type="domain" description="Pyruvate kinase barrel" evidence="15">
    <location>
        <begin position="28"/>
        <end position="338"/>
    </location>
</feature>
<comment type="similarity">
    <text evidence="3 14">Belongs to the pyruvate kinase family.</text>
</comment>
<dbReference type="Proteomes" id="UP001291926">
    <property type="component" value="Unassembled WGS sequence"/>
</dbReference>
<dbReference type="Pfam" id="PF00224">
    <property type="entry name" value="PK"/>
    <property type="match status" value="1"/>
</dbReference>
<feature type="domain" description="Pyruvate kinase C-terminal" evidence="16">
    <location>
        <begin position="421"/>
        <end position="541"/>
    </location>
</feature>
<dbReference type="InterPro" id="IPR015813">
    <property type="entry name" value="Pyrv/PenolPyrv_kinase-like_dom"/>
</dbReference>
<dbReference type="SUPFAM" id="SSF50800">
    <property type="entry name" value="PK beta-barrel domain-like"/>
    <property type="match status" value="1"/>
</dbReference>
<dbReference type="InterPro" id="IPR036918">
    <property type="entry name" value="Pyrv_Knase_C_sf"/>
</dbReference>
<comment type="caution">
    <text evidence="17">The sequence shown here is derived from an EMBL/GenBank/DDBJ whole genome shotgun (WGS) entry which is preliminary data.</text>
</comment>
<evidence type="ECO:0000256" key="1">
    <source>
        <dbReference type="ARBA" id="ARBA00001958"/>
    </source>
</evidence>
<evidence type="ECO:0000256" key="2">
    <source>
        <dbReference type="ARBA" id="ARBA00004997"/>
    </source>
</evidence>
<evidence type="ECO:0000256" key="11">
    <source>
        <dbReference type="ARBA" id="ARBA00023152"/>
    </source>
</evidence>
<dbReference type="Pfam" id="PF02887">
    <property type="entry name" value="PK_C"/>
    <property type="match status" value="1"/>
</dbReference>
<name>A0ABR0CQC5_9LAMI</name>
<evidence type="ECO:0000256" key="14">
    <source>
        <dbReference type="RuleBase" id="RU000504"/>
    </source>
</evidence>
<evidence type="ECO:0000256" key="13">
    <source>
        <dbReference type="ARBA" id="ARBA00048152"/>
    </source>
</evidence>
<evidence type="ECO:0000256" key="4">
    <source>
        <dbReference type="ARBA" id="ARBA00012142"/>
    </source>
</evidence>
<dbReference type="PRINTS" id="PR01050">
    <property type="entry name" value="PYRUVTKNASE"/>
</dbReference>
<evidence type="ECO:0000256" key="9">
    <source>
        <dbReference type="ARBA" id="ARBA00022840"/>
    </source>
</evidence>
<keyword evidence="8 14" id="KW-0418">Kinase</keyword>
<keyword evidence="12" id="KW-0670">Pyruvate</keyword>
<keyword evidence="5 14" id="KW-0808">Transferase</keyword>
<organism evidence="17 18">
    <name type="scientific">Penstemon davidsonii</name>
    <dbReference type="NCBI Taxonomy" id="160366"/>
    <lineage>
        <taxon>Eukaryota</taxon>
        <taxon>Viridiplantae</taxon>
        <taxon>Streptophyta</taxon>
        <taxon>Embryophyta</taxon>
        <taxon>Tracheophyta</taxon>
        <taxon>Spermatophyta</taxon>
        <taxon>Magnoliopsida</taxon>
        <taxon>eudicotyledons</taxon>
        <taxon>Gunneridae</taxon>
        <taxon>Pentapetalae</taxon>
        <taxon>asterids</taxon>
        <taxon>lamiids</taxon>
        <taxon>Lamiales</taxon>
        <taxon>Plantaginaceae</taxon>
        <taxon>Cheloneae</taxon>
        <taxon>Penstemon</taxon>
    </lineage>
</organism>
<evidence type="ECO:0000256" key="3">
    <source>
        <dbReference type="ARBA" id="ARBA00008663"/>
    </source>
</evidence>
<dbReference type="InterPro" id="IPR040442">
    <property type="entry name" value="Pyrv_kinase-like_dom_sf"/>
</dbReference>
<comment type="cofactor">
    <cofactor evidence="1">
        <name>K(+)</name>
        <dbReference type="ChEBI" id="CHEBI:29103"/>
    </cofactor>
</comment>
<reference evidence="17 18" key="1">
    <citation type="journal article" date="2023" name="bioRxiv">
        <title>Genome report: Whole genome sequence and annotation of Penstemon davidsonii.</title>
        <authorList>
            <person name="Ostevik K.L."/>
            <person name="Alabady M."/>
            <person name="Zhang M."/>
            <person name="Rausher M.D."/>
        </authorList>
    </citation>
    <scope>NUCLEOTIDE SEQUENCE [LARGE SCALE GENOMIC DNA]</scope>
    <source>
        <strain evidence="17">DNT005</strain>
        <tissue evidence="17">Whole leaf</tissue>
    </source>
</reference>
<dbReference type="Gene3D" id="3.20.20.60">
    <property type="entry name" value="Phosphoenolpyruvate-binding domains"/>
    <property type="match status" value="1"/>
</dbReference>
<evidence type="ECO:0000256" key="12">
    <source>
        <dbReference type="ARBA" id="ARBA00023317"/>
    </source>
</evidence>
<evidence type="ECO:0000259" key="16">
    <source>
        <dbReference type="Pfam" id="PF02887"/>
    </source>
</evidence>
<dbReference type="SUPFAM" id="SSF52935">
    <property type="entry name" value="PK C-terminal domain-like"/>
    <property type="match status" value="1"/>
</dbReference>
<dbReference type="EMBL" id="JAYDYQ010002687">
    <property type="protein sequence ID" value="KAK4478706.1"/>
    <property type="molecule type" value="Genomic_DNA"/>
</dbReference>
<dbReference type="InterPro" id="IPR015806">
    <property type="entry name" value="Pyrv_Knase_insert_dom_sf"/>
</dbReference>
<protein>
    <recommendedName>
        <fullName evidence="4 14">Pyruvate kinase</fullName>
        <ecNumber evidence="4 14">2.7.1.40</ecNumber>
    </recommendedName>
</protein>
<dbReference type="PANTHER" id="PTHR11817">
    <property type="entry name" value="PYRUVATE KINASE"/>
    <property type="match status" value="1"/>
</dbReference>
<dbReference type="InterPro" id="IPR015795">
    <property type="entry name" value="Pyrv_Knase_C"/>
</dbReference>
<dbReference type="InterPro" id="IPR015793">
    <property type="entry name" value="Pyrv_Knase_brl"/>
</dbReference>
<dbReference type="Gene3D" id="2.40.33.10">
    <property type="entry name" value="PK beta-barrel domain-like"/>
    <property type="match status" value="1"/>
</dbReference>
<gene>
    <name evidence="17" type="ORF">RD792_014203</name>
</gene>
<evidence type="ECO:0000259" key="15">
    <source>
        <dbReference type="Pfam" id="PF00224"/>
    </source>
</evidence>
<keyword evidence="7" id="KW-0547">Nucleotide-binding</keyword>
<proteinExistence type="inferred from homology"/>
<evidence type="ECO:0000313" key="17">
    <source>
        <dbReference type="EMBL" id="KAK4478706.1"/>
    </source>
</evidence>
<keyword evidence="10 14" id="KW-0460">Magnesium</keyword>
<keyword evidence="18" id="KW-1185">Reference proteome</keyword>
<dbReference type="Gene3D" id="3.40.1380.20">
    <property type="entry name" value="Pyruvate kinase, C-terminal domain"/>
    <property type="match status" value="1"/>
</dbReference>
<dbReference type="SUPFAM" id="SSF51621">
    <property type="entry name" value="Phosphoenolpyruvate/pyruvate domain"/>
    <property type="match status" value="1"/>
</dbReference>